<gene>
    <name evidence="14" type="ORF">SAMN05444339_10629</name>
</gene>
<sequence length="595" mass="63117">MRPAASAQPHLQPASTRLSRLAGLVFAGLCAAAAAATLAQAGLNTGFDPWDAAAVALIALTTAWLAWGAAQAFIGVPPLGPLPKVDLPDGPFPATVILVPICNENPVEVCARVAAMRQSMRDAGVPADFAILSDTSDPLALKAEQTALSSLFSEREGPNRVYYRARTDHHGRKAGNVEDFIRTSGGAYIYAVMLDADSLMEGATIHHLVARMEADPGIGLLQTLPRIVGATTLFGRAMQFSASFHSAVFARGLARMQGPAGPFWGHNAITRVRAVAQCCALPELSGPPPFGGTILSHDYVEAALLVRGGWRVEMDPRIGGSFEEGPENLLAFARRDRRWCQGNLQHIRLLGAPGLRGWSRFVFVQGILSYLVSVAWGAFLIVSLLATATAGAPNYFPDAYQLFPVFPDDKTTQIVALACGVGGLLLLPKIAILLESIATNRSAAFGGRRRSALSVLSETLLTALIAPLMLMYQTRAVAEVVSGRDGGWPATARGEGRLSLADGWRAGRWIVLIGLATSAFVFFAAPDLVLWLLPVTVPMILAPLLIATTSWSGGGWLFAVPEDTALSPVIAGYRRRLDIDRPAEGVAHGAIARSA</sequence>
<evidence type="ECO:0000256" key="8">
    <source>
        <dbReference type="ARBA" id="ARBA00022679"/>
    </source>
</evidence>
<feature type="domain" description="Glycosyltransferase 2-like" evidence="13">
    <location>
        <begin position="192"/>
        <end position="385"/>
    </location>
</feature>
<dbReference type="InterPro" id="IPR001173">
    <property type="entry name" value="Glyco_trans_2-like"/>
</dbReference>
<dbReference type="InterPro" id="IPR050321">
    <property type="entry name" value="Glycosyltr_2/OpgH_subfam"/>
</dbReference>
<name>A0A1M5BJ70_LOKAT</name>
<evidence type="ECO:0000259" key="13">
    <source>
        <dbReference type="Pfam" id="PF13632"/>
    </source>
</evidence>
<evidence type="ECO:0000256" key="1">
    <source>
        <dbReference type="ARBA" id="ARBA00004429"/>
    </source>
</evidence>
<comment type="subcellular location">
    <subcellularLocation>
        <location evidence="1">Cell inner membrane</location>
        <topology evidence="1">Multi-pass membrane protein</topology>
    </subcellularLocation>
</comment>
<dbReference type="OrthoDB" id="9775281at2"/>
<dbReference type="PANTHER" id="PTHR43867">
    <property type="entry name" value="CELLULOSE SYNTHASE CATALYTIC SUBUNIT A [UDP-FORMING]"/>
    <property type="match status" value="1"/>
</dbReference>
<evidence type="ECO:0000313" key="15">
    <source>
        <dbReference type="Proteomes" id="UP000183987"/>
    </source>
</evidence>
<dbReference type="GO" id="GO:0005886">
    <property type="term" value="C:plasma membrane"/>
    <property type="evidence" value="ECO:0007669"/>
    <property type="project" value="UniProtKB-SubCell"/>
</dbReference>
<feature type="transmembrane region" description="Helical" evidence="12">
    <location>
        <begin position="21"/>
        <end position="41"/>
    </location>
</feature>
<keyword evidence="8 14" id="KW-0808">Transferase</keyword>
<dbReference type="NCBIfam" id="NF003962">
    <property type="entry name" value="PRK05454.2-5"/>
    <property type="match status" value="1"/>
</dbReference>
<dbReference type="Pfam" id="PF13632">
    <property type="entry name" value="Glyco_trans_2_3"/>
    <property type="match status" value="1"/>
</dbReference>
<evidence type="ECO:0000256" key="2">
    <source>
        <dbReference type="ARBA" id="ARBA00005001"/>
    </source>
</evidence>
<dbReference type="STRING" id="366533.SAMN05444339_10629"/>
<evidence type="ECO:0000256" key="3">
    <source>
        <dbReference type="ARBA" id="ARBA00009337"/>
    </source>
</evidence>
<protein>
    <recommendedName>
        <fullName evidence="4">Glucans biosynthesis glucosyltransferase H</fullName>
    </recommendedName>
</protein>
<evidence type="ECO:0000256" key="9">
    <source>
        <dbReference type="ARBA" id="ARBA00022692"/>
    </source>
</evidence>
<dbReference type="InterPro" id="IPR029044">
    <property type="entry name" value="Nucleotide-diphossugar_trans"/>
</dbReference>
<evidence type="ECO:0000256" key="10">
    <source>
        <dbReference type="ARBA" id="ARBA00022989"/>
    </source>
</evidence>
<keyword evidence="7" id="KW-0328">Glycosyltransferase</keyword>
<dbReference type="Proteomes" id="UP000183987">
    <property type="component" value="Unassembled WGS sequence"/>
</dbReference>
<dbReference type="GO" id="GO:0016758">
    <property type="term" value="F:hexosyltransferase activity"/>
    <property type="evidence" value="ECO:0007669"/>
    <property type="project" value="TreeGrafter"/>
</dbReference>
<dbReference type="EMBL" id="FQUE01000006">
    <property type="protein sequence ID" value="SHF42292.1"/>
    <property type="molecule type" value="Genomic_DNA"/>
</dbReference>
<keyword evidence="15" id="KW-1185">Reference proteome</keyword>
<comment type="pathway">
    <text evidence="2">Glycan metabolism; osmoregulated periplasmic glucan (OPG) biosynthesis.</text>
</comment>
<dbReference type="SUPFAM" id="SSF53448">
    <property type="entry name" value="Nucleotide-diphospho-sugar transferases"/>
    <property type="match status" value="1"/>
</dbReference>
<evidence type="ECO:0000313" key="14">
    <source>
        <dbReference type="EMBL" id="SHF42292.1"/>
    </source>
</evidence>
<evidence type="ECO:0000256" key="7">
    <source>
        <dbReference type="ARBA" id="ARBA00022676"/>
    </source>
</evidence>
<evidence type="ECO:0000256" key="6">
    <source>
        <dbReference type="ARBA" id="ARBA00022519"/>
    </source>
</evidence>
<feature type="transmembrane region" description="Helical" evidence="12">
    <location>
        <begin position="367"/>
        <end position="392"/>
    </location>
</feature>
<keyword evidence="9 12" id="KW-0812">Transmembrane</keyword>
<feature type="transmembrane region" description="Helical" evidence="12">
    <location>
        <begin position="540"/>
        <end position="559"/>
    </location>
</feature>
<proteinExistence type="inferred from homology"/>
<keyword evidence="10 12" id="KW-1133">Transmembrane helix</keyword>
<feature type="transmembrane region" description="Helical" evidence="12">
    <location>
        <begin position="455"/>
        <end position="472"/>
    </location>
</feature>
<reference evidence="15" key="1">
    <citation type="submission" date="2016-11" db="EMBL/GenBank/DDBJ databases">
        <authorList>
            <person name="Varghese N."/>
            <person name="Submissions S."/>
        </authorList>
    </citation>
    <scope>NUCLEOTIDE SEQUENCE [LARGE SCALE GENOMIC DNA]</scope>
    <source>
        <strain evidence="15">DSM 29326</strain>
    </source>
</reference>
<evidence type="ECO:0000256" key="12">
    <source>
        <dbReference type="SAM" id="Phobius"/>
    </source>
</evidence>
<accession>A0A1M5BJ70</accession>
<keyword evidence="5" id="KW-1003">Cell membrane</keyword>
<dbReference type="AlphaFoldDB" id="A0A1M5BJ70"/>
<evidence type="ECO:0000256" key="5">
    <source>
        <dbReference type="ARBA" id="ARBA00022475"/>
    </source>
</evidence>
<dbReference type="Gene3D" id="3.90.550.10">
    <property type="entry name" value="Spore Coat Polysaccharide Biosynthesis Protein SpsA, Chain A"/>
    <property type="match status" value="1"/>
</dbReference>
<dbReference type="NCBIfam" id="NF003958">
    <property type="entry name" value="PRK05454.2-1"/>
    <property type="match status" value="1"/>
</dbReference>
<organism evidence="14 15">
    <name type="scientific">Loktanella atrilutea</name>
    <dbReference type="NCBI Taxonomy" id="366533"/>
    <lineage>
        <taxon>Bacteria</taxon>
        <taxon>Pseudomonadati</taxon>
        <taxon>Pseudomonadota</taxon>
        <taxon>Alphaproteobacteria</taxon>
        <taxon>Rhodobacterales</taxon>
        <taxon>Roseobacteraceae</taxon>
        <taxon>Loktanella</taxon>
    </lineage>
</organism>
<dbReference type="RefSeq" id="WP_072857693.1">
    <property type="nucleotide sequence ID" value="NZ_FQUE01000006.1"/>
</dbReference>
<keyword evidence="6" id="KW-0997">Cell inner membrane</keyword>
<evidence type="ECO:0000256" key="11">
    <source>
        <dbReference type="ARBA" id="ARBA00023136"/>
    </source>
</evidence>
<evidence type="ECO:0000256" key="4">
    <source>
        <dbReference type="ARBA" id="ARBA00020585"/>
    </source>
</evidence>
<comment type="similarity">
    <text evidence="3">Belongs to the glycosyltransferase 2 family. OpgH subfamily.</text>
</comment>
<feature type="transmembrane region" description="Helical" evidence="12">
    <location>
        <begin position="53"/>
        <end position="74"/>
    </location>
</feature>
<dbReference type="NCBIfam" id="NF003959">
    <property type="entry name" value="PRK05454.2-2"/>
    <property type="match status" value="1"/>
</dbReference>
<keyword evidence="11 12" id="KW-0472">Membrane</keyword>
<feature type="transmembrane region" description="Helical" evidence="12">
    <location>
        <begin position="412"/>
        <end position="434"/>
    </location>
</feature>
<feature type="transmembrane region" description="Helical" evidence="12">
    <location>
        <begin position="509"/>
        <end position="533"/>
    </location>
</feature>
<dbReference type="PANTHER" id="PTHR43867:SF5">
    <property type="entry name" value="GLUCANS BIOSYNTHESIS GLUCOSYLTRANSFERASE H"/>
    <property type="match status" value="1"/>
</dbReference>